<evidence type="ECO:0000256" key="1">
    <source>
        <dbReference type="ARBA" id="ARBA00001946"/>
    </source>
</evidence>
<dbReference type="GO" id="GO:0046872">
    <property type="term" value="F:metal ion binding"/>
    <property type="evidence" value="ECO:0007669"/>
    <property type="project" value="UniProtKB-KW"/>
</dbReference>
<accession>A0A3S3QCS9</accession>
<evidence type="ECO:0000256" key="4">
    <source>
        <dbReference type="ARBA" id="ARBA00022723"/>
    </source>
</evidence>
<dbReference type="PANTHER" id="PTHR33653">
    <property type="entry name" value="RIBONUCLEASE VAPC2"/>
    <property type="match status" value="1"/>
</dbReference>
<comment type="caution">
    <text evidence="9">The sequence shown here is derived from an EMBL/GenBank/DDBJ whole genome shotgun (WGS) entry which is preliminary data.</text>
</comment>
<dbReference type="AlphaFoldDB" id="A0A3S3QCS9"/>
<dbReference type="GO" id="GO:0016787">
    <property type="term" value="F:hydrolase activity"/>
    <property type="evidence" value="ECO:0007669"/>
    <property type="project" value="UniProtKB-KW"/>
</dbReference>
<evidence type="ECO:0000259" key="8">
    <source>
        <dbReference type="Pfam" id="PF01850"/>
    </source>
</evidence>
<feature type="domain" description="PIN" evidence="8">
    <location>
        <begin position="17"/>
        <end position="140"/>
    </location>
</feature>
<gene>
    <name evidence="9" type="ORF">H206_02683</name>
</gene>
<dbReference type="CDD" id="cd18752">
    <property type="entry name" value="PIN_VapC4-5_FitB-like"/>
    <property type="match status" value="1"/>
</dbReference>
<dbReference type="InterPro" id="IPR002716">
    <property type="entry name" value="PIN_dom"/>
</dbReference>
<proteinExistence type="inferred from homology"/>
<reference evidence="9 10" key="1">
    <citation type="submission" date="2017-01" db="EMBL/GenBank/DDBJ databases">
        <title>The cable genome- insights into the physiology and evolution of filamentous bacteria capable of sulfide oxidation via long distance electron transfer.</title>
        <authorList>
            <person name="Schreiber L."/>
            <person name="Bjerg J.T."/>
            <person name="Boggild A."/>
            <person name="Van De Vossenberg J."/>
            <person name="Meysman F."/>
            <person name="Nielsen L.P."/>
            <person name="Schramm A."/>
            <person name="Kjeldsen K.U."/>
        </authorList>
    </citation>
    <scope>NUCLEOTIDE SEQUENCE [LARGE SCALE GENOMIC DNA]</scope>
    <source>
        <strain evidence="9">MCF</strain>
    </source>
</reference>
<keyword evidence="4" id="KW-0479">Metal-binding</keyword>
<protein>
    <submittedName>
        <fullName evidence="9">tRNA(fMet)-specific endonuclease VapC</fullName>
    </submittedName>
</protein>
<keyword evidence="10" id="KW-1185">Reference proteome</keyword>
<dbReference type="Pfam" id="PF01850">
    <property type="entry name" value="PIN"/>
    <property type="match status" value="1"/>
</dbReference>
<keyword evidence="5" id="KW-0378">Hydrolase</keyword>
<evidence type="ECO:0000256" key="3">
    <source>
        <dbReference type="ARBA" id="ARBA00022722"/>
    </source>
</evidence>
<evidence type="ECO:0000313" key="9">
    <source>
        <dbReference type="EMBL" id="RWX44125.1"/>
    </source>
</evidence>
<comment type="similarity">
    <text evidence="7">Belongs to the PINc/VapC protein family.</text>
</comment>
<evidence type="ECO:0000256" key="6">
    <source>
        <dbReference type="ARBA" id="ARBA00022842"/>
    </source>
</evidence>
<dbReference type="EMBL" id="MTKO01000102">
    <property type="protein sequence ID" value="RWX44125.1"/>
    <property type="molecule type" value="Genomic_DNA"/>
</dbReference>
<evidence type="ECO:0000256" key="5">
    <source>
        <dbReference type="ARBA" id="ARBA00022801"/>
    </source>
</evidence>
<keyword evidence="2" id="KW-1277">Toxin-antitoxin system</keyword>
<dbReference type="GO" id="GO:0004519">
    <property type="term" value="F:endonuclease activity"/>
    <property type="evidence" value="ECO:0007669"/>
    <property type="project" value="UniProtKB-KW"/>
</dbReference>
<dbReference type="Gene3D" id="3.40.50.1010">
    <property type="entry name" value="5'-nuclease"/>
    <property type="match status" value="1"/>
</dbReference>
<dbReference type="Proteomes" id="UP000287853">
    <property type="component" value="Unassembled WGS sequence"/>
</dbReference>
<evidence type="ECO:0000256" key="2">
    <source>
        <dbReference type="ARBA" id="ARBA00022649"/>
    </source>
</evidence>
<evidence type="ECO:0000313" key="10">
    <source>
        <dbReference type="Proteomes" id="UP000287853"/>
    </source>
</evidence>
<keyword evidence="9" id="KW-0255">Endonuclease</keyword>
<dbReference type="SUPFAM" id="SSF88723">
    <property type="entry name" value="PIN domain-like"/>
    <property type="match status" value="1"/>
</dbReference>
<name>A0A3S3QCS9_9BACT</name>
<keyword evidence="3" id="KW-0540">Nuclease</keyword>
<comment type="cofactor">
    <cofactor evidence="1">
        <name>Mg(2+)</name>
        <dbReference type="ChEBI" id="CHEBI:18420"/>
    </cofactor>
</comment>
<dbReference type="InterPro" id="IPR029060">
    <property type="entry name" value="PIN-like_dom_sf"/>
</dbReference>
<keyword evidence="6" id="KW-0460">Magnesium</keyword>
<sequence>MTCISYERMQEREKMFLFDTDVITNILKKSPSGILLKKLAGLPRTKQYISTITVSEIVYGAVKSNRPEYHLNNLEHLLLPSVNLVGFDTKAACVCGRLRAELEKKGQRLDLADLEIAGIAIAGDFTLVTGNVRHFGRIDGLKVENWLQLDSPFP</sequence>
<organism evidence="9 10">
    <name type="scientific">Candidatus Electrothrix aarhusensis</name>
    <dbReference type="NCBI Taxonomy" id="1859131"/>
    <lineage>
        <taxon>Bacteria</taxon>
        <taxon>Pseudomonadati</taxon>
        <taxon>Thermodesulfobacteriota</taxon>
        <taxon>Desulfobulbia</taxon>
        <taxon>Desulfobulbales</taxon>
        <taxon>Desulfobulbaceae</taxon>
        <taxon>Candidatus Electrothrix</taxon>
    </lineage>
</organism>
<dbReference type="InterPro" id="IPR050556">
    <property type="entry name" value="Type_II_TA_system_RNase"/>
</dbReference>
<dbReference type="PANTHER" id="PTHR33653:SF1">
    <property type="entry name" value="RIBONUCLEASE VAPC2"/>
    <property type="match status" value="1"/>
</dbReference>
<evidence type="ECO:0000256" key="7">
    <source>
        <dbReference type="ARBA" id="ARBA00038093"/>
    </source>
</evidence>